<evidence type="ECO:0000313" key="1">
    <source>
        <dbReference type="EMBL" id="VAW69826.1"/>
    </source>
</evidence>
<accession>A0A3B0YN65</accession>
<dbReference type="AlphaFoldDB" id="A0A3B0YN65"/>
<gene>
    <name evidence="1" type="ORF">MNBD_GAMMA09-2481</name>
</gene>
<sequence length="415" mass="44967">MPLTQQNLSQSILSLLTRAGRMSIILPLLTGSLAYAGVVERDQARRIHDRLTGVPPTNAVLDTMEGLIVGGDAEGAALEAMKNPAFYNVTLKNYVAPWTNEAQTMFVPLNDYTATVVGIIRDDIDFRQVLFGDILYTGNASGLPAYSNSNNNHYAALEALGPVAGDLSNASILQQGTQSSFNGLPSNATAGVITTRTAAEAFFQDGTNRAMFRFTLMNHLCTDLEPLKDVSRVPDRVRQDVSRSPGGDSRIFMFSCVGCHAGMDGLGGAYARYSFNNNGNNQLNYTPTGVDPKYLINSDNFKPGYIATDERWVNYWRNGQNKLLGWSSTPSDPSISIDARGHSNGNGAKSMGSELADSQAFASCQVKKAFQAVCLRNSDNYAADRTIVDSVTTDFMGIDNYNMKSVFAKVAAYCK</sequence>
<name>A0A3B0YN65_9ZZZZ</name>
<protein>
    <recommendedName>
        <fullName evidence="2">DUF1585 domain-containing protein</fullName>
    </recommendedName>
</protein>
<organism evidence="1">
    <name type="scientific">hydrothermal vent metagenome</name>
    <dbReference type="NCBI Taxonomy" id="652676"/>
    <lineage>
        <taxon>unclassified sequences</taxon>
        <taxon>metagenomes</taxon>
        <taxon>ecological metagenomes</taxon>
    </lineage>
</organism>
<reference evidence="1" key="1">
    <citation type="submission" date="2018-06" db="EMBL/GenBank/DDBJ databases">
        <authorList>
            <person name="Zhirakovskaya E."/>
        </authorList>
    </citation>
    <scope>NUCLEOTIDE SEQUENCE</scope>
</reference>
<proteinExistence type="predicted"/>
<evidence type="ECO:0008006" key="2">
    <source>
        <dbReference type="Google" id="ProtNLM"/>
    </source>
</evidence>
<dbReference type="EMBL" id="UOFI01000178">
    <property type="protein sequence ID" value="VAW69826.1"/>
    <property type="molecule type" value="Genomic_DNA"/>
</dbReference>